<evidence type="ECO:0000313" key="1">
    <source>
        <dbReference type="EMBL" id="GAA3367677.1"/>
    </source>
</evidence>
<dbReference type="Proteomes" id="UP001499990">
    <property type="component" value="Unassembled WGS sequence"/>
</dbReference>
<organism evidence="1 3">
    <name type="scientific">Streptomyces sannanensis</name>
    <dbReference type="NCBI Taxonomy" id="285536"/>
    <lineage>
        <taxon>Bacteria</taxon>
        <taxon>Bacillati</taxon>
        <taxon>Actinomycetota</taxon>
        <taxon>Actinomycetes</taxon>
        <taxon>Kitasatosporales</taxon>
        <taxon>Streptomycetaceae</taxon>
        <taxon>Streptomyces</taxon>
    </lineage>
</organism>
<sequence>MVHRAETARRAGQSVAALQRCYAKVLDGEEAKTSALMASHGHALRVGSHLAFHAAALCPAVREGCLTMADDLCLTRAPGSSEGASSPVA</sequence>
<evidence type="ECO:0000313" key="2">
    <source>
        <dbReference type="EMBL" id="GAA3380027.1"/>
    </source>
</evidence>
<dbReference type="EMBL" id="BAAAYL010000001">
    <property type="protein sequence ID" value="GAA3380027.1"/>
    <property type="molecule type" value="Genomic_DNA"/>
</dbReference>
<reference evidence="3" key="2">
    <citation type="journal article" date="2019" name="Int. J. Syst. Evol. Microbiol.">
        <title>The Global Catalogue of Microorganisms (GCM) 10K type strain sequencing project: providing services to taxonomists for standard genome sequencing and annotation.</title>
        <authorList>
            <consortium name="The Broad Institute Genomics Platform"/>
            <consortium name="The Broad Institute Genome Sequencing Center for Infectious Disease"/>
            <person name="Wu L."/>
            <person name="Ma J."/>
        </authorList>
    </citation>
    <scope>NUCLEOTIDE SEQUENCE [LARGE SCALE GENOMIC DNA]</scope>
    <source>
        <strain evidence="3">JCM 9651</strain>
    </source>
</reference>
<proteinExistence type="predicted"/>
<name>A0ABP6S414_9ACTN</name>
<reference evidence="1" key="3">
    <citation type="submission" date="2023-12" db="EMBL/GenBank/DDBJ databases">
        <authorList>
            <person name="Sun Q."/>
            <person name="Inoue M."/>
        </authorList>
    </citation>
    <scope>NUCLEOTIDE SEQUENCE</scope>
    <source>
        <strain evidence="1">JCM 9651</strain>
    </source>
</reference>
<keyword evidence="3" id="KW-1185">Reference proteome</keyword>
<accession>A0ABP6S414</accession>
<protein>
    <submittedName>
        <fullName evidence="1">Uncharacterized protein</fullName>
    </submittedName>
</protein>
<dbReference type="EMBL" id="BAAAYL010000001">
    <property type="protein sequence ID" value="GAA3367677.1"/>
    <property type="molecule type" value="Genomic_DNA"/>
</dbReference>
<comment type="caution">
    <text evidence="1">The sequence shown here is derived from an EMBL/GenBank/DDBJ whole genome shotgun (WGS) entry which is preliminary data.</text>
</comment>
<reference evidence="1" key="1">
    <citation type="journal article" date="2014" name="Int. J. Syst. Evol. Microbiol.">
        <title>Complete genome of a new Firmicutes species belonging to the dominant human colonic microbiota ('Ruminococcus bicirculans') reveals two chromosomes and a selective capacity to utilize plant glucans.</title>
        <authorList>
            <consortium name="NISC Comparative Sequencing Program"/>
            <person name="Wegmann U."/>
            <person name="Louis P."/>
            <person name="Goesmann A."/>
            <person name="Henrissat B."/>
            <person name="Duncan S.H."/>
            <person name="Flint H.J."/>
        </authorList>
    </citation>
    <scope>NUCLEOTIDE SEQUENCE</scope>
    <source>
        <strain evidence="1">JCM 9651</strain>
    </source>
</reference>
<evidence type="ECO:0000313" key="3">
    <source>
        <dbReference type="Proteomes" id="UP001499990"/>
    </source>
</evidence>
<gene>
    <name evidence="1" type="ORF">GCM10020367_02880</name>
    <name evidence="2" type="ORF">GCM10020367_65960</name>
</gene>